<evidence type="ECO:0000313" key="7">
    <source>
        <dbReference type="Proteomes" id="UP001549162"/>
    </source>
</evidence>
<evidence type="ECO:0000256" key="3">
    <source>
        <dbReference type="ARBA" id="ARBA00023163"/>
    </source>
</evidence>
<dbReference type="SUPFAM" id="SSF46785">
    <property type="entry name" value="Winged helix' DNA-binding domain"/>
    <property type="match status" value="1"/>
</dbReference>
<dbReference type="Proteomes" id="UP001549162">
    <property type="component" value="Unassembled WGS sequence"/>
</dbReference>
<evidence type="ECO:0000259" key="5">
    <source>
        <dbReference type="PROSITE" id="PS51078"/>
    </source>
</evidence>
<dbReference type="RefSeq" id="WP_354368556.1">
    <property type="nucleotide sequence ID" value="NZ_JBEPMA010000008.1"/>
</dbReference>
<evidence type="ECO:0000313" key="6">
    <source>
        <dbReference type="EMBL" id="MET3617787.1"/>
    </source>
</evidence>
<evidence type="ECO:0000256" key="1">
    <source>
        <dbReference type="ARBA" id="ARBA00023015"/>
    </source>
</evidence>
<dbReference type="InterPro" id="IPR050707">
    <property type="entry name" value="HTH_MetabolicPath_Reg"/>
</dbReference>
<feature type="domain" description="HTH iclR-type" evidence="4">
    <location>
        <begin position="4"/>
        <end position="66"/>
    </location>
</feature>
<keyword evidence="1" id="KW-0805">Transcription regulation</keyword>
<name>A0ABV2JAH8_9FIRM</name>
<dbReference type="SUPFAM" id="SSF55781">
    <property type="entry name" value="GAF domain-like"/>
    <property type="match status" value="1"/>
</dbReference>
<dbReference type="Gene3D" id="1.10.10.10">
    <property type="entry name" value="Winged helix-like DNA-binding domain superfamily/Winged helix DNA-binding domain"/>
    <property type="match status" value="1"/>
</dbReference>
<dbReference type="EMBL" id="JBEPMA010000008">
    <property type="protein sequence ID" value="MET3617787.1"/>
    <property type="molecule type" value="Genomic_DNA"/>
</dbReference>
<dbReference type="InterPro" id="IPR036390">
    <property type="entry name" value="WH_DNA-bd_sf"/>
</dbReference>
<dbReference type="Pfam" id="PF09339">
    <property type="entry name" value="HTH_IclR"/>
    <property type="match status" value="1"/>
</dbReference>
<dbReference type="InterPro" id="IPR036388">
    <property type="entry name" value="WH-like_DNA-bd_sf"/>
</dbReference>
<dbReference type="Gene3D" id="3.30.450.40">
    <property type="match status" value="1"/>
</dbReference>
<reference evidence="6 7" key="1">
    <citation type="submission" date="2024-06" db="EMBL/GenBank/DDBJ databases">
        <title>Genomic Encyclopedia of Type Strains, Phase IV (KMG-IV): sequencing the most valuable type-strain genomes for metagenomic binning, comparative biology and taxonomic classification.</title>
        <authorList>
            <person name="Goeker M."/>
        </authorList>
    </citation>
    <scope>NUCLEOTIDE SEQUENCE [LARGE SCALE GENOMIC DNA]</scope>
    <source>
        <strain evidence="6 7">DSM 21460</strain>
    </source>
</reference>
<dbReference type="PROSITE" id="PS51078">
    <property type="entry name" value="ICLR_ED"/>
    <property type="match status" value="1"/>
</dbReference>
<accession>A0ABV2JAH8</accession>
<dbReference type="Pfam" id="PF01614">
    <property type="entry name" value="IclR_C"/>
    <property type="match status" value="1"/>
</dbReference>
<protein>
    <submittedName>
        <fullName evidence="6">DNA-binding IclR family transcriptional regulator</fullName>
    </submittedName>
</protein>
<proteinExistence type="predicted"/>
<dbReference type="InterPro" id="IPR014757">
    <property type="entry name" value="Tscrpt_reg_IclR_C"/>
</dbReference>
<evidence type="ECO:0000259" key="4">
    <source>
        <dbReference type="PROSITE" id="PS51077"/>
    </source>
</evidence>
<dbReference type="PANTHER" id="PTHR30136">
    <property type="entry name" value="HELIX-TURN-HELIX TRANSCRIPTIONAL REGULATOR, ICLR FAMILY"/>
    <property type="match status" value="1"/>
</dbReference>
<evidence type="ECO:0000256" key="2">
    <source>
        <dbReference type="ARBA" id="ARBA00023125"/>
    </source>
</evidence>
<dbReference type="InterPro" id="IPR029016">
    <property type="entry name" value="GAF-like_dom_sf"/>
</dbReference>
<dbReference type="PROSITE" id="PS51077">
    <property type="entry name" value="HTH_ICLR"/>
    <property type="match status" value="1"/>
</dbReference>
<comment type="caution">
    <text evidence="6">The sequence shown here is derived from an EMBL/GenBank/DDBJ whole genome shotgun (WGS) entry which is preliminary data.</text>
</comment>
<dbReference type="PANTHER" id="PTHR30136:SF35">
    <property type="entry name" value="HTH-TYPE TRANSCRIPTIONAL REGULATOR RV1719"/>
    <property type="match status" value="1"/>
</dbReference>
<feature type="domain" description="IclR-ED" evidence="5">
    <location>
        <begin position="67"/>
        <end position="241"/>
    </location>
</feature>
<organism evidence="6 7">
    <name type="scientific">Peptoniphilus olsenii</name>
    <dbReference type="NCBI Taxonomy" id="411570"/>
    <lineage>
        <taxon>Bacteria</taxon>
        <taxon>Bacillati</taxon>
        <taxon>Bacillota</taxon>
        <taxon>Tissierellia</taxon>
        <taxon>Tissierellales</taxon>
        <taxon>Peptoniphilaceae</taxon>
        <taxon>Peptoniphilus</taxon>
    </lineage>
</organism>
<keyword evidence="7" id="KW-1185">Reference proteome</keyword>
<dbReference type="GO" id="GO:0003677">
    <property type="term" value="F:DNA binding"/>
    <property type="evidence" value="ECO:0007669"/>
    <property type="project" value="UniProtKB-KW"/>
</dbReference>
<keyword evidence="2 6" id="KW-0238">DNA-binding</keyword>
<sequence>MKKLKSTDNVIKILFLLRDSEEPLGLTNISNITNINKSTVYNILRTLMSYNIITKDEASKKYTLGVGILSLSAKVLRELDLRDVAKPHMQELAIKTHSTVTLGIANNNKFIFIERIDGVKNVRFFCDIGKTVKFFEGAASKAYYSFLSPEIQKFSINKVKSSHPYFEKELNFILKNGYSVSNEEVDKGVKAFGAPIFDHQNKVIAGIAIANISSLLNENIETKNISYLLEASKNISESLGANFKSY</sequence>
<dbReference type="InterPro" id="IPR005471">
    <property type="entry name" value="Tscrpt_reg_IclR_N"/>
</dbReference>
<keyword evidence="3" id="KW-0804">Transcription</keyword>
<dbReference type="SMART" id="SM00346">
    <property type="entry name" value="HTH_ICLR"/>
    <property type="match status" value="1"/>
</dbReference>
<gene>
    <name evidence="6" type="ORF">ABID14_001421</name>
</gene>